<dbReference type="GO" id="GO:0016758">
    <property type="term" value="F:hexosyltransferase activity"/>
    <property type="evidence" value="ECO:0007669"/>
    <property type="project" value="UniProtKB-ARBA"/>
</dbReference>
<dbReference type="PANTHER" id="PTHR22916">
    <property type="entry name" value="GLYCOSYLTRANSFERASE"/>
    <property type="match status" value="1"/>
</dbReference>
<evidence type="ECO:0000256" key="1">
    <source>
        <dbReference type="ARBA" id="ARBA00022676"/>
    </source>
</evidence>
<organism evidence="4 5">
    <name type="scientific">Phocaeicola plebeius</name>
    <dbReference type="NCBI Taxonomy" id="310297"/>
    <lineage>
        <taxon>Bacteria</taxon>
        <taxon>Pseudomonadati</taxon>
        <taxon>Bacteroidota</taxon>
        <taxon>Bacteroidia</taxon>
        <taxon>Bacteroidales</taxon>
        <taxon>Bacteroidaceae</taxon>
        <taxon>Phocaeicola</taxon>
    </lineage>
</organism>
<dbReference type="CDD" id="cd00761">
    <property type="entry name" value="Glyco_tranf_GTA_type"/>
    <property type="match status" value="1"/>
</dbReference>
<protein>
    <submittedName>
        <fullName evidence="4">Glycosyltransferase</fullName>
    </submittedName>
</protein>
<sequence>MKTALSIIVPIYKIEETLLRTCINSLLKQTVDNFEIILINDGSPDNTENICNQYAIEDNRIKVIHQTNQGVSAARNAGISIANGEWITFVDPDDWVEANLVESILKYSNDSNLNIIFYDYFQEFAHAQKIKKLNIESGLVNKEWIKQIKLAPFNNLIIDGKLYEYETNVIWNKAYRLSFIKNHNLQFDVQARKGQDVIFIAELLQYIDKIYYIKSPLYHYRYLQNSVTNRFNPNVMLYNEIAFKHYERIMKKFHLSSEYEDAYHTRILTRLYSSMRLYYFHKENPHTYKETVKEINALLDKYPYNKAIQKVQINNLPFQQQVFIYFLKKRMYYILKLMIKGRIFLKNLMGNRLK</sequence>
<dbReference type="EMBL" id="QSTW01000024">
    <property type="protein sequence ID" value="RGM86757.1"/>
    <property type="molecule type" value="Genomic_DNA"/>
</dbReference>
<dbReference type="Proteomes" id="UP000260814">
    <property type="component" value="Unassembled WGS sequence"/>
</dbReference>
<evidence type="ECO:0000259" key="3">
    <source>
        <dbReference type="Pfam" id="PF00535"/>
    </source>
</evidence>
<dbReference type="Pfam" id="PF00535">
    <property type="entry name" value="Glycos_transf_2"/>
    <property type="match status" value="1"/>
</dbReference>
<comment type="caution">
    <text evidence="4">The sequence shown here is derived from an EMBL/GenBank/DDBJ whole genome shotgun (WGS) entry which is preliminary data.</text>
</comment>
<evidence type="ECO:0000256" key="2">
    <source>
        <dbReference type="ARBA" id="ARBA00022679"/>
    </source>
</evidence>
<reference evidence="4 5" key="1">
    <citation type="submission" date="2018-08" db="EMBL/GenBank/DDBJ databases">
        <title>A genome reference for cultivated species of the human gut microbiota.</title>
        <authorList>
            <person name="Zou Y."/>
            <person name="Xue W."/>
            <person name="Luo G."/>
        </authorList>
    </citation>
    <scope>NUCLEOTIDE SEQUENCE [LARGE SCALE GENOMIC DNA]</scope>
    <source>
        <strain evidence="4 5">OM06-2</strain>
    </source>
</reference>
<dbReference type="AlphaFoldDB" id="A0A3E4Z518"/>
<feature type="domain" description="Glycosyltransferase 2-like" evidence="3">
    <location>
        <begin position="6"/>
        <end position="132"/>
    </location>
</feature>
<evidence type="ECO:0000313" key="5">
    <source>
        <dbReference type="Proteomes" id="UP000260814"/>
    </source>
</evidence>
<dbReference type="InterPro" id="IPR029044">
    <property type="entry name" value="Nucleotide-diphossugar_trans"/>
</dbReference>
<keyword evidence="2 4" id="KW-0808">Transferase</keyword>
<keyword evidence="1" id="KW-0328">Glycosyltransferase</keyword>
<gene>
    <name evidence="4" type="ORF">DXB87_14530</name>
</gene>
<accession>A0A3E4Z518</accession>
<dbReference type="SUPFAM" id="SSF53448">
    <property type="entry name" value="Nucleotide-diphospho-sugar transferases"/>
    <property type="match status" value="1"/>
</dbReference>
<proteinExistence type="predicted"/>
<evidence type="ECO:0000313" key="4">
    <source>
        <dbReference type="EMBL" id="RGM86757.1"/>
    </source>
</evidence>
<name>A0A3E4Z518_9BACT</name>
<dbReference type="InterPro" id="IPR001173">
    <property type="entry name" value="Glyco_trans_2-like"/>
</dbReference>
<dbReference type="RefSeq" id="WP_117702700.1">
    <property type="nucleotide sequence ID" value="NZ_JAQEYB010000071.1"/>
</dbReference>
<dbReference type="Gene3D" id="3.90.550.10">
    <property type="entry name" value="Spore Coat Polysaccharide Biosynthesis Protein SpsA, Chain A"/>
    <property type="match status" value="1"/>
</dbReference>
<dbReference type="PANTHER" id="PTHR22916:SF51">
    <property type="entry name" value="GLYCOSYLTRANSFERASE EPSH-RELATED"/>
    <property type="match status" value="1"/>
</dbReference>